<keyword evidence="2" id="KW-1185">Reference proteome</keyword>
<reference evidence="1" key="1">
    <citation type="journal article" date="2015" name="ISME J.">
        <title>Draft Genome Sequence of Streptomyces incarnatus NRRL8089, which Produces the Nucleoside Antibiotic Sinefungin.</title>
        <authorList>
            <person name="Oshima K."/>
            <person name="Hattori M."/>
            <person name="Shimizu H."/>
            <person name="Fukuda K."/>
            <person name="Nemoto M."/>
            <person name="Inagaki K."/>
            <person name="Tamura T."/>
        </authorList>
    </citation>
    <scope>NUCLEOTIDE SEQUENCE</scope>
    <source>
        <strain evidence="1">FACHB-1375</strain>
    </source>
</reference>
<dbReference type="RefSeq" id="WP_190469962.1">
    <property type="nucleotide sequence ID" value="NZ_JACJPW010000074.1"/>
</dbReference>
<evidence type="ECO:0000313" key="2">
    <source>
        <dbReference type="Proteomes" id="UP000641646"/>
    </source>
</evidence>
<proteinExistence type="predicted"/>
<dbReference type="EMBL" id="JACJPW010000074">
    <property type="protein sequence ID" value="MBD2184147.1"/>
    <property type="molecule type" value="Genomic_DNA"/>
</dbReference>
<gene>
    <name evidence="1" type="ORF">H6G03_24265</name>
</gene>
<evidence type="ECO:0000313" key="1">
    <source>
        <dbReference type="EMBL" id="MBD2184147.1"/>
    </source>
</evidence>
<comment type="caution">
    <text evidence="1">The sequence shown here is derived from an EMBL/GenBank/DDBJ whole genome shotgun (WGS) entry which is preliminary data.</text>
</comment>
<name>A0A926ZJ99_9CYAN</name>
<protein>
    <submittedName>
        <fullName evidence="1">Uncharacterized protein</fullName>
    </submittedName>
</protein>
<dbReference type="AlphaFoldDB" id="A0A926ZJ99"/>
<organism evidence="1 2">
    <name type="scientific">Aerosakkonema funiforme FACHB-1375</name>
    <dbReference type="NCBI Taxonomy" id="2949571"/>
    <lineage>
        <taxon>Bacteria</taxon>
        <taxon>Bacillati</taxon>
        <taxon>Cyanobacteriota</taxon>
        <taxon>Cyanophyceae</taxon>
        <taxon>Oscillatoriophycideae</taxon>
        <taxon>Aerosakkonematales</taxon>
        <taxon>Aerosakkonemataceae</taxon>
        <taxon>Aerosakkonema</taxon>
    </lineage>
</organism>
<sequence length="58" mass="6502">MTNAENTPIENELDIGVQSQYVNPLGSANLTRLDIQQATAKTPQQAEFDRQQEAVERE</sequence>
<accession>A0A926ZJ99</accession>
<dbReference type="Proteomes" id="UP000641646">
    <property type="component" value="Unassembled WGS sequence"/>
</dbReference>
<reference evidence="1" key="2">
    <citation type="submission" date="2020-08" db="EMBL/GenBank/DDBJ databases">
        <authorList>
            <person name="Chen M."/>
            <person name="Teng W."/>
            <person name="Zhao L."/>
            <person name="Hu C."/>
            <person name="Zhou Y."/>
            <person name="Han B."/>
            <person name="Song L."/>
            <person name="Shu W."/>
        </authorList>
    </citation>
    <scope>NUCLEOTIDE SEQUENCE</scope>
    <source>
        <strain evidence="1">FACHB-1375</strain>
    </source>
</reference>